<dbReference type="EMBL" id="JAMQBK010000116">
    <property type="protein sequence ID" value="MCM2374952.1"/>
    <property type="molecule type" value="Genomic_DNA"/>
</dbReference>
<evidence type="ECO:0000313" key="3">
    <source>
        <dbReference type="Proteomes" id="UP001202961"/>
    </source>
</evidence>
<sequence>MSRNLAIFVALVVCQLVCSVCPTSAVEPLRYELKAGDVLHYQIVVQIETPTTNDTLGGMSKYTVLKSDDEGTTLEFVGGLGSASVDKKDETKRFSLTRWNLGHDVFGEKKATIRIAKNGVLVQVSGESHLPLGLGNLYTLPFEAFPEDDRQSWTSSSGTIMLSNAETTTMGKERVDYKIIQDGKKVSIDRKYSLTTPKVENSRYIRTEDKGQITFNRDLGSIDILFSEQRVIAEMDNVQITFPIKLTVYRMTEDEIAAHEKLHAEAKAKRELERTKYIRAIDPEDKKKSMAILRSDDWRATYRLLVDMRRSVRKELLPVDVDVAVQIGLLRGHAQPEVRAAADIIWNKWGAAVEKHGTDQQKSDVSAAVRAGKKLNEEMVAKSNDVQSSRATAIPTVDSRTWTNRQGRPLAVGSFVRMDRNRVVLRTSEGKEVKFPLAVLSREDQTMIEQLAAKASTR</sequence>
<keyword evidence="3" id="KW-1185">Reference proteome</keyword>
<organism evidence="2 3">
    <name type="scientific">Aporhodopirellula aestuarii</name>
    <dbReference type="NCBI Taxonomy" id="2950107"/>
    <lineage>
        <taxon>Bacteria</taxon>
        <taxon>Pseudomonadati</taxon>
        <taxon>Planctomycetota</taxon>
        <taxon>Planctomycetia</taxon>
        <taxon>Pirellulales</taxon>
        <taxon>Pirellulaceae</taxon>
        <taxon>Aporhodopirellula</taxon>
    </lineage>
</organism>
<evidence type="ECO:0000313" key="2">
    <source>
        <dbReference type="EMBL" id="MCM2374952.1"/>
    </source>
</evidence>
<evidence type="ECO:0000256" key="1">
    <source>
        <dbReference type="SAM" id="SignalP"/>
    </source>
</evidence>
<dbReference type="RefSeq" id="WP_250933282.1">
    <property type="nucleotide sequence ID" value="NZ_JAMQBK010000116.1"/>
</dbReference>
<feature type="signal peptide" evidence="1">
    <location>
        <begin position="1"/>
        <end position="25"/>
    </location>
</feature>
<dbReference type="Gene3D" id="2.30.30.700">
    <property type="entry name" value="SLA1 homology domain 1"/>
    <property type="match status" value="1"/>
</dbReference>
<proteinExistence type="predicted"/>
<dbReference type="Proteomes" id="UP001202961">
    <property type="component" value="Unassembled WGS sequence"/>
</dbReference>
<protein>
    <recommendedName>
        <fullName evidence="4">SLA1 homology domain-containing protein</fullName>
    </recommendedName>
</protein>
<feature type="chain" id="PRO_5047489760" description="SLA1 homology domain-containing protein" evidence="1">
    <location>
        <begin position="26"/>
        <end position="458"/>
    </location>
</feature>
<name>A0ABT0UD44_9BACT</name>
<evidence type="ECO:0008006" key="4">
    <source>
        <dbReference type="Google" id="ProtNLM"/>
    </source>
</evidence>
<gene>
    <name evidence="2" type="ORF">NB063_30385</name>
</gene>
<comment type="caution">
    <text evidence="2">The sequence shown here is derived from an EMBL/GenBank/DDBJ whole genome shotgun (WGS) entry which is preliminary data.</text>
</comment>
<accession>A0ABT0UD44</accession>
<reference evidence="2 3" key="1">
    <citation type="journal article" date="2022" name="Syst. Appl. Microbiol.">
        <title>Rhodopirellula aestuarii sp. nov., a novel member of the genus Rhodopirellula isolated from brackish sediments collected in the Tagus River estuary, Portugal.</title>
        <authorList>
            <person name="Vitorino I.R."/>
            <person name="Klimek D."/>
            <person name="Calusinska M."/>
            <person name="Lobo-da-Cunha A."/>
            <person name="Vasconcelos V."/>
            <person name="Lage O.M."/>
        </authorList>
    </citation>
    <scope>NUCLEOTIDE SEQUENCE [LARGE SCALE GENOMIC DNA]</scope>
    <source>
        <strain evidence="2 3">ICT_H3.1</strain>
    </source>
</reference>
<keyword evidence="1" id="KW-0732">Signal</keyword>